<comment type="caution">
    <text evidence="3">The sequence shown here is derived from an EMBL/GenBank/DDBJ whole genome shotgun (WGS) entry which is preliminary data.</text>
</comment>
<gene>
    <name evidence="3" type="ORF">G2W53_002440</name>
</gene>
<protein>
    <submittedName>
        <fullName evidence="3">Retrovirus-related Pol polyprotein from transposon TNT 1-94</fullName>
    </submittedName>
</protein>
<name>A0A835CMF3_9FABA</name>
<accession>A0A835CMF3</accession>
<evidence type="ECO:0000259" key="2">
    <source>
        <dbReference type="Pfam" id="PF22936"/>
    </source>
</evidence>
<feature type="region of interest" description="Disordered" evidence="1">
    <location>
        <begin position="307"/>
        <end position="348"/>
    </location>
</feature>
<dbReference type="PANTHER" id="PTHR47481">
    <property type="match status" value="1"/>
</dbReference>
<dbReference type="Pfam" id="PF22936">
    <property type="entry name" value="Pol_BBD"/>
    <property type="match status" value="1"/>
</dbReference>
<feature type="domain" description="Retrovirus-related Pol polyprotein from transposon TNT 1-94-like beta-barrel" evidence="2">
    <location>
        <begin position="414"/>
        <end position="492"/>
    </location>
</feature>
<evidence type="ECO:0000256" key="1">
    <source>
        <dbReference type="SAM" id="MobiDB-lite"/>
    </source>
</evidence>
<organism evidence="3 4">
    <name type="scientific">Senna tora</name>
    <dbReference type="NCBI Taxonomy" id="362788"/>
    <lineage>
        <taxon>Eukaryota</taxon>
        <taxon>Viridiplantae</taxon>
        <taxon>Streptophyta</taxon>
        <taxon>Embryophyta</taxon>
        <taxon>Tracheophyta</taxon>
        <taxon>Spermatophyta</taxon>
        <taxon>Magnoliopsida</taxon>
        <taxon>eudicotyledons</taxon>
        <taxon>Gunneridae</taxon>
        <taxon>Pentapetalae</taxon>
        <taxon>rosids</taxon>
        <taxon>fabids</taxon>
        <taxon>Fabales</taxon>
        <taxon>Fabaceae</taxon>
        <taxon>Caesalpinioideae</taxon>
        <taxon>Cassia clade</taxon>
        <taxon>Senna</taxon>
    </lineage>
</organism>
<dbReference type="EMBL" id="JAAIUW010000001">
    <property type="protein sequence ID" value="KAF7845535.1"/>
    <property type="molecule type" value="Genomic_DNA"/>
</dbReference>
<dbReference type="PANTHER" id="PTHR47481:SF30">
    <property type="entry name" value="CCHC-TYPE DOMAIN-CONTAINING PROTEIN"/>
    <property type="match status" value="1"/>
</dbReference>
<sequence>MFTLYCSKGARLGLGHYPIAGLNPSILLKPTYVNGICRVQRSRGNVLAHLLSILLSACCEVLRLVSSLSSRFTTLPLPNSRMGSEAPKFTLQSFPQPLATKLDDHNYLIWRLQVTTTANGFDLYSYLLGGDSLPKEFLTKEDKENGKVNPEFSNWKKQDQVLMTWMLMSMTEGMVSRMVGCTYSHHVWSAVEEHFATQTRARETQLFTQFRCTKKGTLGMSEYLLKLKKVVDALASIRSPVTERDHIQTILDGLPPEYEGFITTLSLKNKKFTVPQIEAHLLAQEARLEKTKVESSESISANIVQTQSKTYQKGQSSAQFNNGNQRGGFQGRPPFRGRGRNRGGRQGNRTMCQVFGRLGHIAINCYNRFDQNYTAETLRQAQIQHQQNQNSRSGTSNNVEALLATPETLFDASWYPDSGASRHLTNDASNLQDQQPYTGQDLVHTANETGLQIKIVGQSKVNIQNSKVLYLKQLYHVPSVSKNLISVSKFSKDNNVYFEFCADKFCVKSQDSHQVLLKGRMEKGLYVFDSLPLSHKTPKNNHTYSAHLASVSQENSADSSVASSISQFNTTSNETFDLWHCRLDNHGSPIVSSSASDLLTSNMPSVPFNSQSTHDIAVHNLPPVTNDFSVSTTDLSTGDDLASNDNATHSLQSSQSFQSSPQHSSSQVPAAESADQALTQSVPLPTSNTHSMTTRAKAGIFKPKVFLAEVEPTTVQQALTEPKWKAAMDE</sequence>
<evidence type="ECO:0000313" key="3">
    <source>
        <dbReference type="EMBL" id="KAF7845535.1"/>
    </source>
</evidence>
<feature type="compositionally biased region" description="Polar residues" evidence="1">
    <location>
        <begin position="307"/>
        <end position="318"/>
    </location>
</feature>
<evidence type="ECO:0000313" key="4">
    <source>
        <dbReference type="Proteomes" id="UP000634136"/>
    </source>
</evidence>
<dbReference type="Proteomes" id="UP000634136">
    <property type="component" value="Unassembled WGS sequence"/>
</dbReference>
<keyword evidence="4" id="KW-1185">Reference proteome</keyword>
<proteinExistence type="predicted"/>
<feature type="compositionally biased region" description="Polar residues" evidence="1">
    <location>
        <begin position="676"/>
        <end position="691"/>
    </location>
</feature>
<dbReference type="OrthoDB" id="1912561at2759"/>
<reference evidence="3" key="1">
    <citation type="submission" date="2020-09" db="EMBL/GenBank/DDBJ databases">
        <title>Genome-Enabled Discovery of Anthraquinone Biosynthesis in Senna tora.</title>
        <authorList>
            <person name="Kang S.-H."/>
            <person name="Pandey R.P."/>
            <person name="Lee C.-M."/>
            <person name="Sim J.-S."/>
            <person name="Jeong J.-T."/>
            <person name="Choi B.-S."/>
            <person name="Jung M."/>
            <person name="Ginzburg D."/>
            <person name="Zhao K."/>
            <person name="Won S.Y."/>
            <person name="Oh T.-J."/>
            <person name="Yu Y."/>
            <person name="Kim N.-H."/>
            <person name="Lee O.R."/>
            <person name="Lee T.-H."/>
            <person name="Bashyal P."/>
            <person name="Kim T.-S."/>
            <person name="Lee W.-H."/>
            <person name="Kawkins C."/>
            <person name="Kim C.-K."/>
            <person name="Kim J.S."/>
            <person name="Ahn B.O."/>
            <person name="Rhee S.Y."/>
            <person name="Sohng J.K."/>
        </authorList>
    </citation>
    <scope>NUCLEOTIDE SEQUENCE</scope>
    <source>
        <tissue evidence="3">Leaf</tissue>
    </source>
</reference>
<dbReference type="InterPro" id="IPR054722">
    <property type="entry name" value="PolX-like_BBD"/>
</dbReference>
<feature type="compositionally biased region" description="Low complexity" evidence="1">
    <location>
        <begin position="650"/>
        <end position="667"/>
    </location>
</feature>
<dbReference type="AlphaFoldDB" id="A0A835CMF3"/>
<feature type="region of interest" description="Disordered" evidence="1">
    <location>
        <begin position="630"/>
        <end position="691"/>
    </location>
</feature>
<dbReference type="Pfam" id="PF14223">
    <property type="entry name" value="Retrotran_gag_2"/>
    <property type="match status" value="1"/>
</dbReference>